<accession>A0A7J6VHR2</accession>
<dbReference type="EMBL" id="JABWDY010032994">
    <property type="protein sequence ID" value="KAF5183755.1"/>
    <property type="molecule type" value="Genomic_DNA"/>
</dbReference>
<feature type="region of interest" description="Disordered" evidence="1">
    <location>
        <begin position="53"/>
        <end position="82"/>
    </location>
</feature>
<comment type="caution">
    <text evidence="3">The sequence shown here is derived from an EMBL/GenBank/DDBJ whole genome shotgun (WGS) entry which is preliminary data.</text>
</comment>
<reference evidence="3 4" key="1">
    <citation type="submission" date="2020-06" db="EMBL/GenBank/DDBJ databases">
        <title>Transcriptomic and genomic resources for Thalictrum thalictroides and T. hernandezii: Facilitating candidate gene discovery in an emerging model plant lineage.</title>
        <authorList>
            <person name="Arias T."/>
            <person name="Riano-Pachon D.M."/>
            <person name="Di Stilio V.S."/>
        </authorList>
    </citation>
    <scope>NUCLEOTIDE SEQUENCE [LARGE SCALE GENOMIC DNA]</scope>
    <source>
        <strain evidence="4">cv. WT478/WT964</strain>
        <tissue evidence="3">Leaves</tissue>
    </source>
</reference>
<keyword evidence="2" id="KW-1133">Transmembrane helix</keyword>
<organism evidence="3 4">
    <name type="scientific">Thalictrum thalictroides</name>
    <name type="common">Rue-anemone</name>
    <name type="synonym">Anemone thalictroides</name>
    <dbReference type="NCBI Taxonomy" id="46969"/>
    <lineage>
        <taxon>Eukaryota</taxon>
        <taxon>Viridiplantae</taxon>
        <taxon>Streptophyta</taxon>
        <taxon>Embryophyta</taxon>
        <taxon>Tracheophyta</taxon>
        <taxon>Spermatophyta</taxon>
        <taxon>Magnoliopsida</taxon>
        <taxon>Ranunculales</taxon>
        <taxon>Ranunculaceae</taxon>
        <taxon>Thalictroideae</taxon>
        <taxon>Thalictrum</taxon>
    </lineage>
</organism>
<keyword evidence="2" id="KW-0472">Membrane</keyword>
<evidence type="ECO:0000313" key="3">
    <source>
        <dbReference type="EMBL" id="KAF5183755.1"/>
    </source>
</evidence>
<gene>
    <name evidence="3" type="ORF">FRX31_026658</name>
</gene>
<name>A0A7J6VHR2_THATH</name>
<sequence length="218" mass="24755">MQNGNFRISDLRVLKITLPIFVGLPLLKLFFIFVKSVSETSSLRLSESATDSQNVSDRDDVSSYSDLSVSNEHSVDSNESEVSSRYVDGVDFVDEVDSSKYVSSEEACVAFPSIKSLYNINIEGLEMYRVEYRFYDLGGDASSMLICEGQLRAGMRLPLSKFVCDVLHYIERNPIQMSSSFWTIMLIFEELNRKHKYNICLGDVMSYFRCVGGEVEIM</sequence>
<dbReference type="AlphaFoldDB" id="A0A7J6VHR2"/>
<evidence type="ECO:0000256" key="1">
    <source>
        <dbReference type="SAM" id="MobiDB-lite"/>
    </source>
</evidence>
<protein>
    <submittedName>
        <fullName evidence="3">Uncharacterized protein</fullName>
    </submittedName>
</protein>
<evidence type="ECO:0000256" key="2">
    <source>
        <dbReference type="SAM" id="Phobius"/>
    </source>
</evidence>
<keyword evidence="4" id="KW-1185">Reference proteome</keyword>
<feature type="transmembrane region" description="Helical" evidence="2">
    <location>
        <begin position="12"/>
        <end position="34"/>
    </location>
</feature>
<dbReference type="Proteomes" id="UP000554482">
    <property type="component" value="Unassembled WGS sequence"/>
</dbReference>
<keyword evidence="2" id="KW-0812">Transmembrane</keyword>
<evidence type="ECO:0000313" key="4">
    <source>
        <dbReference type="Proteomes" id="UP000554482"/>
    </source>
</evidence>
<proteinExistence type="predicted"/>